<feature type="domain" description="Secretin/TonB short N-terminal" evidence="4">
    <location>
        <begin position="75"/>
        <end position="126"/>
    </location>
</feature>
<proteinExistence type="predicted"/>
<dbReference type="Proteomes" id="UP000460142">
    <property type="component" value="Unassembled WGS sequence"/>
</dbReference>
<dbReference type="SUPFAM" id="SSF74653">
    <property type="entry name" value="TolA/TonB C-terminal domain"/>
    <property type="match status" value="1"/>
</dbReference>
<dbReference type="InterPro" id="IPR011662">
    <property type="entry name" value="Secretin/TonB_short_N"/>
</dbReference>
<name>A0A6H9RJ22_PSERE</name>
<dbReference type="Gene3D" id="3.55.50.30">
    <property type="match status" value="1"/>
</dbReference>
<keyword evidence="3" id="KW-0998">Cell outer membrane</keyword>
<protein>
    <submittedName>
        <fullName evidence="5">TonB-dependent outer membrane receptor</fullName>
    </submittedName>
</protein>
<evidence type="ECO:0000256" key="2">
    <source>
        <dbReference type="ARBA" id="ARBA00023136"/>
    </source>
</evidence>
<evidence type="ECO:0000259" key="4">
    <source>
        <dbReference type="SMART" id="SM00965"/>
    </source>
</evidence>
<gene>
    <name evidence="5" type="ORF">F7R15_03655</name>
</gene>
<evidence type="ECO:0000256" key="1">
    <source>
        <dbReference type="ARBA" id="ARBA00022448"/>
    </source>
</evidence>
<evidence type="ECO:0000313" key="5">
    <source>
        <dbReference type="EMBL" id="KAB0487941.1"/>
    </source>
</evidence>
<dbReference type="AlphaFoldDB" id="A0A6H9RJ22"/>
<dbReference type="SMART" id="SM00965">
    <property type="entry name" value="STN"/>
    <property type="match status" value="1"/>
</dbReference>
<evidence type="ECO:0000313" key="6">
    <source>
        <dbReference type="Proteomes" id="UP000460142"/>
    </source>
</evidence>
<comment type="caution">
    <text evidence="5">The sequence shown here is derived from an EMBL/GenBank/DDBJ whole genome shotgun (WGS) entry which is preliminary data.</text>
</comment>
<sequence length="249" mass="26235">MTVFRGRAAVQRGRVRGARQIVLMQIRQVCLALLIGLIASVATAGPLDAATPQELDIPAQELAGALEQFSRSTGMAVLVDRQLTRGRRSLAVKGRLSATDALSQMLSGSGLMARYARADAFTLQKATVAPVPAAAAHVEKASPLPGSSYAASIQSAIERSLCRSSLIRPGSFRALLQLWIGRDGVVQHSRLVSSTGDAQRDAALVESLRNLDIERPAPSSLSQPVTLLLLPESSGKRMECSKGKGVSGG</sequence>
<organism evidence="5 6">
    <name type="scientific">Pseudomonas reinekei</name>
    <dbReference type="NCBI Taxonomy" id="395598"/>
    <lineage>
        <taxon>Bacteria</taxon>
        <taxon>Pseudomonadati</taxon>
        <taxon>Pseudomonadota</taxon>
        <taxon>Gammaproteobacteria</taxon>
        <taxon>Pseudomonadales</taxon>
        <taxon>Pseudomonadaceae</taxon>
        <taxon>Pseudomonas</taxon>
    </lineage>
</organism>
<dbReference type="EMBL" id="VZPS01000002">
    <property type="protein sequence ID" value="KAB0487941.1"/>
    <property type="molecule type" value="Genomic_DNA"/>
</dbReference>
<evidence type="ECO:0000256" key="3">
    <source>
        <dbReference type="ARBA" id="ARBA00023237"/>
    </source>
</evidence>
<dbReference type="Pfam" id="PF07660">
    <property type="entry name" value="STN"/>
    <property type="match status" value="1"/>
</dbReference>
<dbReference type="OrthoDB" id="5950650at2"/>
<accession>A0A6H9RJ22</accession>
<keyword evidence="1" id="KW-0813">Transport</keyword>
<keyword evidence="2" id="KW-0472">Membrane</keyword>
<keyword evidence="5" id="KW-0675">Receptor</keyword>
<dbReference type="Gene3D" id="3.30.1150.10">
    <property type="match status" value="1"/>
</dbReference>
<reference evidence="5 6" key="1">
    <citation type="submission" date="2019-09" db="EMBL/GenBank/DDBJ databases">
        <title>Draft genome sequences of 48 bacterial type strains from the CCUG.</title>
        <authorList>
            <person name="Tunovic T."/>
            <person name="Pineiro-Iglesias B."/>
            <person name="Unosson C."/>
            <person name="Inganas E."/>
            <person name="Ohlen M."/>
            <person name="Cardew S."/>
            <person name="Jensie-Markopoulos S."/>
            <person name="Salva-Serra F."/>
            <person name="Jaen-Luchoro D."/>
            <person name="Karlsson R."/>
            <person name="Svensson-Stadler L."/>
            <person name="Chun J."/>
            <person name="Moore E."/>
        </authorList>
    </citation>
    <scope>NUCLEOTIDE SEQUENCE [LARGE SCALE GENOMIC DNA]</scope>
    <source>
        <strain evidence="5 6">CCUG 53116</strain>
    </source>
</reference>
<dbReference type="GO" id="GO:0019867">
    <property type="term" value="C:outer membrane"/>
    <property type="evidence" value="ECO:0007669"/>
    <property type="project" value="InterPro"/>
</dbReference>